<protein>
    <submittedName>
        <fullName evidence="2">Uncharacterized protein</fullName>
    </submittedName>
</protein>
<dbReference type="EMBL" id="KZ772726">
    <property type="protein sequence ID" value="PTQ37925.1"/>
    <property type="molecule type" value="Genomic_DNA"/>
</dbReference>
<dbReference type="Gramene" id="Mp4g15740.1">
    <property type="protein sequence ID" value="Mp4g15740.1.cds"/>
    <property type="gene ID" value="Mp4g15740"/>
</dbReference>
<feature type="region of interest" description="Disordered" evidence="1">
    <location>
        <begin position="202"/>
        <end position="253"/>
    </location>
</feature>
<dbReference type="OMA" id="PCKTARR"/>
<dbReference type="AlphaFoldDB" id="A0A2R6WVP0"/>
<organism evidence="2 3">
    <name type="scientific">Marchantia polymorpha</name>
    <name type="common">Common liverwort</name>
    <name type="synonym">Marchantia aquatica</name>
    <dbReference type="NCBI Taxonomy" id="3197"/>
    <lineage>
        <taxon>Eukaryota</taxon>
        <taxon>Viridiplantae</taxon>
        <taxon>Streptophyta</taxon>
        <taxon>Embryophyta</taxon>
        <taxon>Marchantiophyta</taxon>
        <taxon>Marchantiopsida</taxon>
        <taxon>Marchantiidae</taxon>
        <taxon>Marchantiales</taxon>
        <taxon>Marchantiaceae</taxon>
        <taxon>Marchantia</taxon>
    </lineage>
</organism>
<gene>
    <name evidence="2" type="ORF">MARPO_0054s0039</name>
</gene>
<feature type="compositionally biased region" description="Polar residues" evidence="1">
    <location>
        <begin position="228"/>
        <end position="242"/>
    </location>
</feature>
<dbReference type="OrthoDB" id="1963130at2759"/>
<reference evidence="3" key="1">
    <citation type="journal article" date="2017" name="Cell">
        <title>Insights into land plant evolution garnered from the Marchantia polymorpha genome.</title>
        <authorList>
            <person name="Bowman J.L."/>
            <person name="Kohchi T."/>
            <person name="Yamato K.T."/>
            <person name="Jenkins J."/>
            <person name="Shu S."/>
            <person name="Ishizaki K."/>
            <person name="Yamaoka S."/>
            <person name="Nishihama R."/>
            <person name="Nakamura Y."/>
            <person name="Berger F."/>
            <person name="Adam C."/>
            <person name="Aki S.S."/>
            <person name="Althoff F."/>
            <person name="Araki T."/>
            <person name="Arteaga-Vazquez M.A."/>
            <person name="Balasubrmanian S."/>
            <person name="Barry K."/>
            <person name="Bauer D."/>
            <person name="Boehm C.R."/>
            <person name="Briginshaw L."/>
            <person name="Caballero-Perez J."/>
            <person name="Catarino B."/>
            <person name="Chen F."/>
            <person name="Chiyoda S."/>
            <person name="Chovatia M."/>
            <person name="Davies K.M."/>
            <person name="Delmans M."/>
            <person name="Demura T."/>
            <person name="Dierschke T."/>
            <person name="Dolan L."/>
            <person name="Dorantes-Acosta A.E."/>
            <person name="Eklund D.M."/>
            <person name="Florent S.N."/>
            <person name="Flores-Sandoval E."/>
            <person name="Fujiyama A."/>
            <person name="Fukuzawa H."/>
            <person name="Galik B."/>
            <person name="Grimanelli D."/>
            <person name="Grimwood J."/>
            <person name="Grossniklaus U."/>
            <person name="Hamada T."/>
            <person name="Haseloff J."/>
            <person name="Hetherington A.J."/>
            <person name="Higo A."/>
            <person name="Hirakawa Y."/>
            <person name="Hundley H.N."/>
            <person name="Ikeda Y."/>
            <person name="Inoue K."/>
            <person name="Inoue S.I."/>
            <person name="Ishida S."/>
            <person name="Jia Q."/>
            <person name="Kakita M."/>
            <person name="Kanazawa T."/>
            <person name="Kawai Y."/>
            <person name="Kawashima T."/>
            <person name="Kennedy M."/>
            <person name="Kinose K."/>
            <person name="Kinoshita T."/>
            <person name="Kohara Y."/>
            <person name="Koide E."/>
            <person name="Komatsu K."/>
            <person name="Kopischke S."/>
            <person name="Kubo M."/>
            <person name="Kyozuka J."/>
            <person name="Lagercrantz U."/>
            <person name="Lin S.S."/>
            <person name="Lindquist E."/>
            <person name="Lipzen A.M."/>
            <person name="Lu C.W."/>
            <person name="De Luna E."/>
            <person name="Martienssen R.A."/>
            <person name="Minamino N."/>
            <person name="Mizutani M."/>
            <person name="Mizutani M."/>
            <person name="Mochizuki N."/>
            <person name="Monte I."/>
            <person name="Mosher R."/>
            <person name="Nagasaki H."/>
            <person name="Nakagami H."/>
            <person name="Naramoto S."/>
            <person name="Nishitani K."/>
            <person name="Ohtani M."/>
            <person name="Okamoto T."/>
            <person name="Okumura M."/>
            <person name="Phillips J."/>
            <person name="Pollak B."/>
            <person name="Reinders A."/>
            <person name="Rovekamp M."/>
            <person name="Sano R."/>
            <person name="Sawa S."/>
            <person name="Schmid M.W."/>
            <person name="Shirakawa M."/>
            <person name="Solano R."/>
            <person name="Spunde A."/>
            <person name="Suetsugu N."/>
            <person name="Sugano S."/>
            <person name="Sugiyama A."/>
            <person name="Sun R."/>
            <person name="Suzuki Y."/>
            <person name="Takenaka M."/>
            <person name="Takezawa D."/>
            <person name="Tomogane H."/>
            <person name="Tsuzuki M."/>
            <person name="Ueda T."/>
            <person name="Umeda M."/>
            <person name="Ward J.M."/>
            <person name="Watanabe Y."/>
            <person name="Yazaki K."/>
            <person name="Yokoyama R."/>
            <person name="Yoshitake Y."/>
            <person name="Yotsui I."/>
            <person name="Zachgo S."/>
            <person name="Schmutz J."/>
        </authorList>
    </citation>
    <scope>NUCLEOTIDE SEQUENCE [LARGE SCALE GENOMIC DNA]</scope>
    <source>
        <strain evidence="3">Tak-1</strain>
    </source>
</reference>
<name>A0A2R6WVP0_MARPO</name>
<accession>A0A2R6WVP0</accession>
<dbReference type="Proteomes" id="UP000244005">
    <property type="component" value="Unassembled WGS sequence"/>
</dbReference>
<keyword evidence="3" id="KW-1185">Reference proteome</keyword>
<feature type="region of interest" description="Disordered" evidence="1">
    <location>
        <begin position="111"/>
        <end position="132"/>
    </location>
</feature>
<evidence type="ECO:0000313" key="2">
    <source>
        <dbReference type="EMBL" id="PTQ37925.1"/>
    </source>
</evidence>
<dbReference type="Gene3D" id="1.20.120.20">
    <property type="entry name" value="Apolipoprotein"/>
    <property type="match status" value="1"/>
</dbReference>
<sequence>MAASTASLTLSSSAVAAPSLLSSRTSFATPVVSVAPCKTARRGVVSIRASASEEPRSARKEMLAGLVAAGAALAVAGSSFMVAGSSLAASGPGNDGAAITSKQANDLLKAGDDFTTNESPQRFGGERLPEGSLLKPDKLALQAGGGPIEGLQAGADKTIETAKKNVEEAGSRLGDLFKGNNNAGDLSTSSIEDAANNVRGGIEDLVNNGPSKVKSDVETTGDKVKSDIASTQGVTRQASNKAGNVADQVQDKASDAVEGGKDFLSNLKDKITDSIPQ</sequence>
<feature type="compositionally biased region" description="Basic and acidic residues" evidence="1">
    <location>
        <begin position="213"/>
        <end position="226"/>
    </location>
</feature>
<evidence type="ECO:0000256" key="1">
    <source>
        <dbReference type="SAM" id="MobiDB-lite"/>
    </source>
</evidence>
<evidence type="ECO:0000313" key="3">
    <source>
        <dbReference type="Proteomes" id="UP000244005"/>
    </source>
</evidence>
<proteinExistence type="predicted"/>